<reference evidence="1" key="2">
    <citation type="journal article" date="2015" name="Data Brief">
        <title>Shoot transcriptome of the giant reed, Arundo donax.</title>
        <authorList>
            <person name="Barrero R.A."/>
            <person name="Guerrero F.D."/>
            <person name="Moolhuijzen P."/>
            <person name="Goolsby J.A."/>
            <person name="Tidwell J."/>
            <person name="Bellgard S.E."/>
            <person name="Bellgard M.I."/>
        </authorList>
    </citation>
    <scope>NUCLEOTIDE SEQUENCE</scope>
    <source>
        <tissue evidence="1">Shoot tissue taken approximately 20 cm above the soil surface</tissue>
    </source>
</reference>
<name>A0A0A9F918_ARUDO</name>
<organism evidence="1">
    <name type="scientific">Arundo donax</name>
    <name type="common">Giant reed</name>
    <name type="synonym">Donax arundinaceus</name>
    <dbReference type="NCBI Taxonomy" id="35708"/>
    <lineage>
        <taxon>Eukaryota</taxon>
        <taxon>Viridiplantae</taxon>
        <taxon>Streptophyta</taxon>
        <taxon>Embryophyta</taxon>
        <taxon>Tracheophyta</taxon>
        <taxon>Spermatophyta</taxon>
        <taxon>Magnoliopsida</taxon>
        <taxon>Liliopsida</taxon>
        <taxon>Poales</taxon>
        <taxon>Poaceae</taxon>
        <taxon>PACMAD clade</taxon>
        <taxon>Arundinoideae</taxon>
        <taxon>Arundineae</taxon>
        <taxon>Arundo</taxon>
    </lineage>
</organism>
<dbReference type="EMBL" id="GBRH01193133">
    <property type="protein sequence ID" value="JAE04763.1"/>
    <property type="molecule type" value="Transcribed_RNA"/>
</dbReference>
<dbReference type="AlphaFoldDB" id="A0A0A9F918"/>
<proteinExistence type="predicted"/>
<reference evidence="1" key="1">
    <citation type="submission" date="2014-09" db="EMBL/GenBank/DDBJ databases">
        <authorList>
            <person name="Magalhaes I.L.F."/>
            <person name="Oliveira U."/>
            <person name="Santos F.R."/>
            <person name="Vidigal T.H.D.A."/>
            <person name="Brescovit A.D."/>
            <person name="Santos A.J."/>
        </authorList>
    </citation>
    <scope>NUCLEOTIDE SEQUENCE</scope>
    <source>
        <tissue evidence="1">Shoot tissue taken approximately 20 cm above the soil surface</tissue>
    </source>
</reference>
<protein>
    <submittedName>
        <fullName evidence="1">Uncharacterized protein</fullName>
    </submittedName>
</protein>
<accession>A0A0A9F918</accession>
<sequence length="58" mass="6391">MTITSTSQVLVIVKSLYPRVELEAIGEGFAAERSDEKTQELLKEVKGRSAALVENLEL</sequence>
<evidence type="ECO:0000313" key="1">
    <source>
        <dbReference type="EMBL" id="JAE04763.1"/>
    </source>
</evidence>